<name>A0ABU0Z9B7_9ACTN</name>
<dbReference type="RefSeq" id="WP_308710921.1">
    <property type="nucleotide sequence ID" value="NZ_JAVHUY010000003.1"/>
</dbReference>
<dbReference type="InterPro" id="IPR050482">
    <property type="entry name" value="Sensor_HK_TwoCompSys"/>
</dbReference>
<keyword evidence="4" id="KW-0812">Transmembrane</keyword>
<keyword evidence="2" id="KW-0418">Kinase</keyword>
<sequence>MRRDERWLMLLGCLGPAEFAGLLWLAERTPSPPLPVAVPVASLVIAAAVGPWIALAAGRLHTEPSAGRALRRVIGVAALIAAAGTVLAALIGTDSADESSSVALLAILVAGALALVGAVLLPWTFLLARTLTTERAARARAEERAQVATHLHDSVLQALTLVYKRADDARAVRALTRATERDLRAWLYGTPPAGDDLATQLRQVAAQIEDRYDITVGLSTVGTCQLTPPAQAFLGAVGEALTNAARHAAVPQVSVYAEVADTELLALVRDRGRGFDPAVHTGPHQRGIADSIEARIRQHRGTATIRSAPGDGTEVELHMPLDGPR</sequence>
<dbReference type="Pfam" id="PF02518">
    <property type="entry name" value="HATPase_c"/>
    <property type="match status" value="1"/>
</dbReference>
<evidence type="ECO:0000259" key="5">
    <source>
        <dbReference type="Pfam" id="PF02518"/>
    </source>
</evidence>
<gene>
    <name evidence="6" type="ORF">RB614_03835</name>
</gene>
<dbReference type="InterPro" id="IPR003594">
    <property type="entry name" value="HATPase_dom"/>
</dbReference>
<keyword evidence="4" id="KW-0472">Membrane</keyword>
<dbReference type="SUPFAM" id="SSF55874">
    <property type="entry name" value="ATPase domain of HSP90 chaperone/DNA topoisomerase II/histidine kinase"/>
    <property type="match status" value="1"/>
</dbReference>
<feature type="transmembrane region" description="Helical" evidence="4">
    <location>
        <begin position="7"/>
        <end position="26"/>
    </location>
</feature>
<accession>A0ABU0Z9B7</accession>
<dbReference type="EMBL" id="JAVHUY010000003">
    <property type="protein sequence ID" value="MDQ7903645.1"/>
    <property type="molecule type" value="Genomic_DNA"/>
</dbReference>
<evidence type="ECO:0000313" key="7">
    <source>
        <dbReference type="Proteomes" id="UP001230908"/>
    </source>
</evidence>
<evidence type="ECO:0000256" key="2">
    <source>
        <dbReference type="ARBA" id="ARBA00022777"/>
    </source>
</evidence>
<keyword evidence="6" id="KW-0067">ATP-binding</keyword>
<evidence type="ECO:0000256" key="1">
    <source>
        <dbReference type="ARBA" id="ARBA00022679"/>
    </source>
</evidence>
<keyword evidence="3" id="KW-0902">Two-component regulatory system</keyword>
<feature type="domain" description="Histidine kinase/HSP90-like ATPase" evidence="5">
    <location>
        <begin position="236"/>
        <end position="322"/>
    </location>
</feature>
<dbReference type="CDD" id="cd16917">
    <property type="entry name" value="HATPase_UhpB-NarQ-NarX-like"/>
    <property type="match status" value="1"/>
</dbReference>
<feature type="transmembrane region" description="Helical" evidence="4">
    <location>
        <begin position="103"/>
        <end position="128"/>
    </location>
</feature>
<feature type="transmembrane region" description="Helical" evidence="4">
    <location>
        <begin position="69"/>
        <end position="91"/>
    </location>
</feature>
<dbReference type="PANTHER" id="PTHR24421:SF61">
    <property type="entry name" value="OXYGEN SENSOR HISTIDINE KINASE NREB"/>
    <property type="match status" value="1"/>
</dbReference>
<dbReference type="GO" id="GO:0005524">
    <property type="term" value="F:ATP binding"/>
    <property type="evidence" value="ECO:0007669"/>
    <property type="project" value="UniProtKB-KW"/>
</dbReference>
<comment type="caution">
    <text evidence="6">The sequence shown here is derived from an EMBL/GenBank/DDBJ whole genome shotgun (WGS) entry which is preliminary data.</text>
</comment>
<reference evidence="6 7" key="1">
    <citation type="submission" date="2023-08" db="EMBL/GenBank/DDBJ databases">
        <title>Phytohabitans sansha sp. nov., isolated from marine sediment.</title>
        <authorList>
            <person name="Zhao Y."/>
            <person name="Yi K."/>
        </authorList>
    </citation>
    <scope>NUCLEOTIDE SEQUENCE [LARGE SCALE GENOMIC DNA]</scope>
    <source>
        <strain evidence="6 7">ZYX-F-186</strain>
    </source>
</reference>
<dbReference type="Gene3D" id="3.30.565.10">
    <property type="entry name" value="Histidine kinase-like ATPase, C-terminal domain"/>
    <property type="match status" value="1"/>
</dbReference>
<dbReference type="PANTHER" id="PTHR24421">
    <property type="entry name" value="NITRATE/NITRITE SENSOR PROTEIN NARX-RELATED"/>
    <property type="match status" value="1"/>
</dbReference>
<evidence type="ECO:0000256" key="3">
    <source>
        <dbReference type="ARBA" id="ARBA00023012"/>
    </source>
</evidence>
<dbReference type="InterPro" id="IPR036890">
    <property type="entry name" value="HATPase_C_sf"/>
</dbReference>
<protein>
    <submittedName>
        <fullName evidence="6">ATP-binding protein</fullName>
    </submittedName>
</protein>
<dbReference type="Proteomes" id="UP001230908">
    <property type="component" value="Unassembled WGS sequence"/>
</dbReference>
<keyword evidence="6" id="KW-0547">Nucleotide-binding</keyword>
<keyword evidence="7" id="KW-1185">Reference proteome</keyword>
<feature type="transmembrane region" description="Helical" evidence="4">
    <location>
        <begin position="38"/>
        <end position="57"/>
    </location>
</feature>
<organism evidence="6 7">
    <name type="scientific">Phytohabitans maris</name>
    <dbReference type="NCBI Taxonomy" id="3071409"/>
    <lineage>
        <taxon>Bacteria</taxon>
        <taxon>Bacillati</taxon>
        <taxon>Actinomycetota</taxon>
        <taxon>Actinomycetes</taxon>
        <taxon>Micromonosporales</taxon>
        <taxon>Micromonosporaceae</taxon>
    </lineage>
</organism>
<evidence type="ECO:0000313" key="6">
    <source>
        <dbReference type="EMBL" id="MDQ7903645.1"/>
    </source>
</evidence>
<proteinExistence type="predicted"/>
<evidence type="ECO:0000256" key="4">
    <source>
        <dbReference type="SAM" id="Phobius"/>
    </source>
</evidence>
<keyword evidence="1" id="KW-0808">Transferase</keyword>
<keyword evidence="4" id="KW-1133">Transmembrane helix</keyword>